<proteinExistence type="predicted"/>
<reference evidence="2" key="1">
    <citation type="submission" date="2016-01" db="EMBL/GenBank/DDBJ databases">
        <authorList>
            <person name="Mitreva M."/>
            <person name="Pepin K.H."/>
            <person name="Mihindukulasuriya K.A."/>
            <person name="Fulton R."/>
            <person name="Fronick C."/>
            <person name="O'Laughlin M."/>
            <person name="Miner T."/>
            <person name="Herter B."/>
            <person name="Rosa B.A."/>
            <person name="Cordes M."/>
            <person name="Tomlinson C."/>
            <person name="Wollam A."/>
            <person name="Palsikar V.B."/>
            <person name="Mardis E.R."/>
            <person name="Wilson R.K."/>
        </authorList>
    </citation>
    <scope>NUCLEOTIDE SEQUENCE [LARGE SCALE GENOMIC DNA]</scope>
    <source>
        <strain evidence="2">KA00182</strain>
    </source>
</reference>
<dbReference type="STRING" id="1588748.HMPREF3182_01198"/>
<keyword evidence="2" id="KW-1185">Reference proteome</keyword>
<dbReference type="AlphaFoldDB" id="A0A134CEX7"/>
<name>A0A134CEX7_9FIRM</name>
<protein>
    <submittedName>
        <fullName evidence="1">Uncharacterized protein</fullName>
    </submittedName>
</protein>
<gene>
    <name evidence="1" type="ORF">HMPREF3182_01198</name>
</gene>
<evidence type="ECO:0000313" key="1">
    <source>
        <dbReference type="EMBL" id="KXB90773.1"/>
    </source>
</evidence>
<dbReference type="EMBL" id="LSDT01000044">
    <property type="protein sequence ID" value="KXB90773.1"/>
    <property type="molecule type" value="Genomic_DNA"/>
</dbReference>
<accession>A0A134CEX7</accession>
<organism evidence="1 2">
    <name type="scientific">Megasphaera hutchinsoni</name>
    <dbReference type="NCBI Taxonomy" id="1588748"/>
    <lineage>
        <taxon>Bacteria</taxon>
        <taxon>Bacillati</taxon>
        <taxon>Bacillota</taxon>
        <taxon>Negativicutes</taxon>
        <taxon>Veillonellales</taxon>
        <taxon>Veillonellaceae</taxon>
        <taxon>Megasphaera</taxon>
    </lineage>
</organism>
<dbReference type="Proteomes" id="UP000070160">
    <property type="component" value="Unassembled WGS sequence"/>
</dbReference>
<comment type="caution">
    <text evidence="1">The sequence shown here is derived from an EMBL/GenBank/DDBJ whole genome shotgun (WGS) entry which is preliminary data.</text>
</comment>
<sequence>MIIKNKNDKSNIKRLHLSLEKMMTSSFNCRKIIKYMKIKRKKDVYIYTPIYIKA</sequence>
<evidence type="ECO:0000313" key="2">
    <source>
        <dbReference type="Proteomes" id="UP000070160"/>
    </source>
</evidence>